<evidence type="ECO:0000313" key="2">
    <source>
        <dbReference type="Proteomes" id="UP001054945"/>
    </source>
</evidence>
<reference evidence="1 2" key="1">
    <citation type="submission" date="2021-06" db="EMBL/GenBank/DDBJ databases">
        <title>Caerostris extrusa draft genome.</title>
        <authorList>
            <person name="Kono N."/>
            <person name="Arakawa K."/>
        </authorList>
    </citation>
    <scope>NUCLEOTIDE SEQUENCE [LARGE SCALE GENOMIC DNA]</scope>
</reference>
<dbReference type="EMBL" id="BPLR01014618">
    <property type="protein sequence ID" value="GIY70034.1"/>
    <property type="molecule type" value="Genomic_DNA"/>
</dbReference>
<dbReference type="AlphaFoldDB" id="A0AAV4VJL4"/>
<name>A0AAV4VJL4_CAEEX</name>
<dbReference type="Proteomes" id="UP001054945">
    <property type="component" value="Unassembled WGS sequence"/>
</dbReference>
<protein>
    <submittedName>
        <fullName evidence="1">Uncharacterized protein</fullName>
    </submittedName>
</protein>
<proteinExistence type="predicted"/>
<keyword evidence="2" id="KW-1185">Reference proteome</keyword>
<comment type="caution">
    <text evidence="1">The sequence shown here is derived from an EMBL/GenBank/DDBJ whole genome shotgun (WGS) entry which is preliminary data.</text>
</comment>
<accession>A0AAV4VJL4</accession>
<gene>
    <name evidence="1" type="ORF">CEXT_476731</name>
</gene>
<sequence length="84" mass="10042">MLEASYEGRVSFKSYRKRNCFEFEREQTRKLRYSQPDDVTCCQSEYCTVLLSVSSCINKDKELTNLSENPTTHFWPMLQFRILD</sequence>
<evidence type="ECO:0000313" key="1">
    <source>
        <dbReference type="EMBL" id="GIY70034.1"/>
    </source>
</evidence>
<organism evidence="1 2">
    <name type="scientific">Caerostris extrusa</name>
    <name type="common">Bark spider</name>
    <name type="synonym">Caerostris bankana</name>
    <dbReference type="NCBI Taxonomy" id="172846"/>
    <lineage>
        <taxon>Eukaryota</taxon>
        <taxon>Metazoa</taxon>
        <taxon>Ecdysozoa</taxon>
        <taxon>Arthropoda</taxon>
        <taxon>Chelicerata</taxon>
        <taxon>Arachnida</taxon>
        <taxon>Araneae</taxon>
        <taxon>Araneomorphae</taxon>
        <taxon>Entelegynae</taxon>
        <taxon>Araneoidea</taxon>
        <taxon>Araneidae</taxon>
        <taxon>Caerostris</taxon>
    </lineage>
</organism>